<dbReference type="FunFam" id="3.30.420.210:FF:000002">
    <property type="entry name" value="UBX domain-containing protein 1"/>
    <property type="match status" value="1"/>
</dbReference>
<dbReference type="GO" id="GO:0000045">
    <property type="term" value="P:autophagosome assembly"/>
    <property type="evidence" value="ECO:0007669"/>
    <property type="project" value="TreeGrafter"/>
</dbReference>
<sequence length="347" mass="35783">MSNIRGFGDLNNSNSNNNAHAGHGHDDDSDDEGQEYFAGGEKSGVAVQGPRTTNPNGPNPADLIKDILGKAARGSSEARDAAAPKKPAAFTGSGRRLGDDSDPTPAVAPAAQPSAAPEPELELVTRHLTFWADGFTVEDGPLMRYDDPANQEVLQAINSGRAPVQLLNVLPGQQVDVRVAHLQEPWSEAAAKKIAAAAASAAGPKKPAGTPAFTGTGHRLGGESDPAPAAASSSSSMPGGFPSSSSSSSTYSTGTAPAPSAPALAIDSTQPVTTLQIRLADGTRMVAKLNHSHTVGDVRRFINASRVGESSRPYAIMTTFPNKDLTDDSVTLKEAGLINAVVVQRLL</sequence>
<feature type="region of interest" description="Disordered" evidence="2">
    <location>
        <begin position="1"/>
        <end position="118"/>
    </location>
</feature>
<dbReference type="InterPro" id="IPR001012">
    <property type="entry name" value="UBX_dom"/>
</dbReference>
<dbReference type="FunFam" id="3.10.20.90:FF:000179">
    <property type="entry name" value="Plant UBX domain-containing protein 4"/>
    <property type="match status" value="1"/>
</dbReference>
<evidence type="ECO:0000259" key="4">
    <source>
        <dbReference type="PROSITE" id="PS51399"/>
    </source>
</evidence>
<dbReference type="SUPFAM" id="SSF54236">
    <property type="entry name" value="Ubiquitin-like"/>
    <property type="match status" value="1"/>
</dbReference>
<reference evidence="5 6" key="1">
    <citation type="submission" date="2016-07" db="EMBL/GenBank/DDBJ databases">
        <title>Pervasive Adenine N6-methylation of Active Genes in Fungi.</title>
        <authorList>
            <consortium name="DOE Joint Genome Institute"/>
            <person name="Mondo S.J."/>
            <person name="Dannebaum R.O."/>
            <person name="Kuo R.C."/>
            <person name="Labutti K."/>
            <person name="Haridas S."/>
            <person name="Kuo A."/>
            <person name="Salamov A."/>
            <person name="Ahrendt S.R."/>
            <person name="Lipzen A."/>
            <person name="Sullivan W."/>
            <person name="Andreopoulos W.B."/>
            <person name="Clum A."/>
            <person name="Lindquist E."/>
            <person name="Daum C."/>
            <person name="Ramamoorthy G.K."/>
            <person name="Gryganskyi A."/>
            <person name="Culley D."/>
            <person name="Magnuson J.K."/>
            <person name="James T.Y."/>
            <person name="O'Malley M.A."/>
            <person name="Stajich J.E."/>
            <person name="Spatafora J.W."/>
            <person name="Visel A."/>
            <person name="Grigoriev I.V."/>
        </authorList>
    </citation>
    <scope>NUCLEOTIDE SEQUENCE [LARGE SCALE GENOMIC DNA]</scope>
    <source>
        <strain evidence="5 6">JEL800</strain>
    </source>
</reference>
<evidence type="ECO:0000256" key="1">
    <source>
        <dbReference type="ARBA" id="ARBA00022786"/>
    </source>
</evidence>
<dbReference type="PROSITE" id="PS50033">
    <property type="entry name" value="UBX"/>
    <property type="match status" value="1"/>
</dbReference>
<dbReference type="SMART" id="SM00553">
    <property type="entry name" value="SEP"/>
    <property type="match status" value="1"/>
</dbReference>
<name>A0A1Y2BX81_9FUNG</name>
<dbReference type="CDD" id="cd01770">
    <property type="entry name" value="UBX_UBXN2"/>
    <property type="match status" value="1"/>
</dbReference>
<dbReference type="GO" id="GO:0043161">
    <property type="term" value="P:proteasome-mediated ubiquitin-dependent protein catabolic process"/>
    <property type="evidence" value="ECO:0007669"/>
    <property type="project" value="TreeGrafter"/>
</dbReference>
<dbReference type="EMBL" id="MCGO01000040">
    <property type="protein sequence ID" value="ORY39361.1"/>
    <property type="molecule type" value="Genomic_DNA"/>
</dbReference>
<dbReference type="OrthoDB" id="25887at2759"/>
<dbReference type="Proteomes" id="UP000193642">
    <property type="component" value="Unassembled WGS sequence"/>
</dbReference>
<dbReference type="Gene3D" id="3.10.20.90">
    <property type="entry name" value="Phosphatidylinositol 3-kinase Catalytic Subunit, Chain A, domain 1"/>
    <property type="match status" value="1"/>
</dbReference>
<dbReference type="STRING" id="329046.A0A1Y2BX81"/>
<protein>
    <submittedName>
        <fullName evidence="5">SEP-domain-containing protein</fullName>
    </submittedName>
</protein>
<dbReference type="SMART" id="SM00166">
    <property type="entry name" value="UBX"/>
    <property type="match status" value="1"/>
</dbReference>
<feature type="compositionally biased region" description="Low complexity" evidence="2">
    <location>
        <begin position="8"/>
        <end position="21"/>
    </location>
</feature>
<feature type="compositionally biased region" description="Low complexity" evidence="2">
    <location>
        <begin position="200"/>
        <end position="212"/>
    </location>
</feature>
<dbReference type="GO" id="GO:0007030">
    <property type="term" value="P:Golgi organization"/>
    <property type="evidence" value="ECO:0007669"/>
    <property type="project" value="TreeGrafter"/>
</dbReference>
<dbReference type="SUPFAM" id="SSF102848">
    <property type="entry name" value="NSFL1 (p97 ATPase) cofactor p47, SEP domain"/>
    <property type="match status" value="1"/>
</dbReference>
<keyword evidence="1" id="KW-0833">Ubl conjugation pathway</keyword>
<dbReference type="GO" id="GO:0005634">
    <property type="term" value="C:nucleus"/>
    <property type="evidence" value="ECO:0007669"/>
    <property type="project" value="TreeGrafter"/>
</dbReference>
<dbReference type="PROSITE" id="PS51399">
    <property type="entry name" value="SEP"/>
    <property type="match status" value="1"/>
</dbReference>
<dbReference type="Pfam" id="PF08059">
    <property type="entry name" value="SEP"/>
    <property type="match status" value="1"/>
</dbReference>
<dbReference type="InterPro" id="IPR036241">
    <property type="entry name" value="NSFL1C_SEP_dom_sf"/>
</dbReference>
<dbReference type="GO" id="GO:0031468">
    <property type="term" value="P:nuclear membrane reassembly"/>
    <property type="evidence" value="ECO:0007669"/>
    <property type="project" value="TreeGrafter"/>
</dbReference>
<gene>
    <name evidence="5" type="ORF">BCR33DRAFT_720197</name>
</gene>
<dbReference type="GO" id="GO:0043130">
    <property type="term" value="F:ubiquitin binding"/>
    <property type="evidence" value="ECO:0007669"/>
    <property type="project" value="TreeGrafter"/>
</dbReference>
<feature type="domain" description="UBX" evidence="3">
    <location>
        <begin position="268"/>
        <end position="345"/>
    </location>
</feature>
<dbReference type="InterPro" id="IPR012989">
    <property type="entry name" value="SEP_domain"/>
</dbReference>
<dbReference type="InterPro" id="IPR029071">
    <property type="entry name" value="Ubiquitin-like_domsf"/>
</dbReference>
<dbReference type="Gene3D" id="3.30.420.210">
    <property type="entry name" value="SEP domain"/>
    <property type="match status" value="1"/>
</dbReference>
<feature type="compositionally biased region" description="Low complexity" evidence="2">
    <location>
        <begin position="49"/>
        <end position="60"/>
    </location>
</feature>
<dbReference type="PANTHER" id="PTHR23333">
    <property type="entry name" value="UBX DOMAIN CONTAINING PROTEIN"/>
    <property type="match status" value="1"/>
</dbReference>
<evidence type="ECO:0000259" key="3">
    <source>
        <dbReference type="PROSITE" id="PS50033"/>
    </source>
</evidence>
<feature type="region of interest" description="Disordered" evidence="2">
    <location>
        <begin position="200"/>
        <end position="267"/>
    </location>
</feature>
<dbReference type="Pfam" id="PF00789">
    <property type="entry name" value="UBX"/>
    <property type="match status" value="1"/>
</dbReference>
<dbReference type="GO" id="GO:0005829">
    <property type="term" value="C:cytosol"/>
    <property type="evidence" value="ECO:0007669"/>
    <property type="project" value="TreeGrafter"/>
</dbReference>
<accession>A0A1Y2BX81</accession>
<evidence type="ECO:0000313" key="6">
    <source>
        <dbReference type="Proteomes" id="UP000193642"/>
    </source>
</evidence>
<dbReference type="GO" id="GO:0061025">
    <property type="term" value="P:membrane fusion"/>
    <property type="evidence" value="ECO:0007669"/>
    <property type="project" value="TreeGrafter"/>
</dbReference>
<keyword evidence="6" id="KW-1185">Reference proteome</keyword>
<dbReference type="PANTHER" id="PTHR23333:SF20">
    <property type="entry name" value="NSFL1 COFACTOR P47"/>
    <property type="match status" value="1"/>
</dbReference>
<evidence type="ECO:0000313" key="5">
    <source>
        <dbReference type="EMBL" id="ORY39361.1"/>
    </source>
</evidence>
<dbReference type="AlphaFoldDB" id="A0A1Y2BX81"/>
<feature type="domain" description="SEP" evidence="4">
    <location>
        <begin position="123"/>
        <end position="187"/>
    </location>
</feature>
<comment type="caution">
    <text evidence="5">The sequence shown here is derived from an EMBL/GenBank/DDBJ whole genome shotgun (WGS) entry which is preliminary data.</text>
</comment>
<feature type="compositionally biased region" description="Low complexity" evidence="2">
    <location>
        <begin position="224"/>
        <end position="263"/>
    </location>
</feature>
<feature type="compositionally biased region" description="Low complexity" evidence="2">
    <location>
        <begin position="103"/>
        <end position="118"/>
    </location>
</feature>
<evidence type="ECO:0000256" key="2">
    <source>
        <dbReference type="SAM" id="MobiDB-lite"/>
    </source>
</evidence>
<proteinExistence type="predicted"/>
<organism evidence="5 6">
    <name type="scientific">Rhizoclosmatium globosum</name>
    <dbReference type="NCBI Taxonomy" id="329046"/>
    <lineage>
        <taxon>Eukaryota</taxon>
        <taxon>Fungi</taxon>
        <taxon>Fungi incertae sedis</taxon>
        <taxon>Chytridiomycota</taxon>
        <taxon>Chytridiomycota incertae sedis</taxon>
        <taxon>Chytridiomycetes</taxon>
        <taxon>Chytridiales</taxon>
        <taxon>Chytriomycetaceae</taxon>
        <taxon>Rhizoclosmatium</taxon>
    </lineage>
</organism>